<keyword evidence="7" id="KW-1185">Reference proteome</keyword>
<dbReference type="InterPro" id="IPR035902">
    <property type="entry name" value="Nuc_phospho_transferase"/>
</dbReference>
<evidence type="ECO:0000256" key="2">
    <source>
        <dbReference type="ARBA" id="ARBA00011738"/>
    </source>
</evidence>
<dbReference type="Pfam" id="PF02885">
    <property type="entry name" value="Glycos_trans_3N"/>
    <property type="match status" value="1"/>
</dbReference>
<dbReference type="InterPro" id="IPR000053">
    <property type="entry name" value="Thymidine/pyrmidine_PPase"/>
</dbReference>
<dbReference type="EMBL" id="JBHTBJ010000010">
    <property type="protein sequence ID" value="MFC7275535.1"/>
    <property type="molecule type" value="Genomic_DNA"/>
</dbReference>
<dbReference type="RefSeq" id="WP_378968757.1">
    <property type="nucleotide sequence ID" value="NZ_JBHTBJ010000010.1"/>
</dbReference>
<evidence type="ECO:0000313" key="6">
    <source>
        <dbReference type="EMBL" id="MFC7275535.1"/>
    </source>
</evidence>
<evidence type="ECO:0000256" key="3">
    <source>
        <dbReference type="ARBA" id="ARBA00022676"/>
    </source>
</evidence>
<dbReference type="InterPro" id="IPR000312">
    <property type="entry name" value="Glycosyl_Trfase_fam3"/>
</dbReference>
<dbReference type="Pfam" id="PF00591">
    <property type="entry name" value="Glycos_transf_3"/>
    <property type="match status" value="1"/>
</dbReference>
<dbReference type="Proteomes" id="UP001596548">
    <property type="component" value="Unassembled WGS sequence"/>
</dbReference>
<dbReference type="SUPFAM" id="SSF54680">
    <property type="entry name" value="Pyrimidine nucleoside phosphorylase C-terminal domain"/>
    <property type="match status" value="1"/>
</dbReference>
<dbReference type="GO" id="GO:0009032">
    <property type="term" value="F:thymidine phosphorylase activity"/>
    <property type="evidence" value="ECO:0007669"/>
    <property type="project" value="UniProtKB-EC"/>
</dbReference>
<keyword evidence="3 6" id="KW-0328">Glycosyltransferase</keyword>
<dbReference type="InterPro" id="IPR036566">
    <property type="entry name" value="PYNP-like_C_sf"/>
</dbReference>
<dbReference type="EC" id="2.4.2.4" evidence="6"/>
<feature type="domain" description="Pyrimidine nucleoside phosphorylase C-terminal" evidence="5">
    <location>
        <begin position="355"/>
        <end position="428"/>
    </location>
</feature>
<dbReference type="SUPFAM" id="SSF52418">
    <property type="entry name" value="Nucleoside phosphorylase/phosphoribosyltransferase catalytic domain"/>
    <property type="match status" value="1"/>
</dbReference>
<sequence>MSDDATSPAAVRRIIDAIADLRAHRPLAESTIRGIVDDYLGGRVTDYQMSAWLATVACTGLGPAETAALTMAYVDSGLRLTHSGAGRVVDKHSTGGVGDKVSLFVTPVVAACGVPVVKVSGRGLGFMGGTVDKLESLAGLRLDLSAAEVADTLKAVGMVITGQSDELVPGDRATYALRDVTGTVESMPLIAASVMSKKIATGAAAVVLDVKCGEGALVPGLSEARTLARLMIDIGRAADVECRAVLTDMDRPLGRAVGNAAEVREAIQALHGEVFPGYHEVCREIATQMVSLGRPELELAACADLVDRAVAGGEALRTFRRWVEHQGGDVAQIDDPDRLPSARNEIVVPATEDGWVTAIRPTEIGKAALWLGAGRFHPQASLDHSAAVLLDRQVGEQVTAGEPLARLLWNGGRPDEAEKAVRAAFRIGGRPPASSGAVLEVVSGS</sequence>
<dbReference type="Gene3D" id="3.40.1030.10">
    <property type="entry name" value="Nucleoside phosphorylase/phosphoribosyltransferase catalytic domain"/>
    <property type="match status" value="1"/>
</dbReference>
<evidence type="ECO:0000256" key="4">
    <source>
        <dbReference type="ARBA" id="ARBA00022679"/>
    </source>
</evidence>
<dbReference type="PANTHER" id="PTHR10515:SF0">
    <property type="entry name" value="THYMIDINE PHOSPHORYLASE"/>
    <property type="match status" value="1"/>
</dbReference>
<dbReference type="PIRSF" id="PIRSF000478">
    <property type="entry name" value="TP_PyNP"/>
    <property type="match status" value="1"/>
</dbReference>
<evidence type="ECO:0000313" key="7">
    <source>
        <dbReference type="Proteomes" id="UP001596548"/>
    </source>
</evidence>
<dbReference type="Pfam" id="PF07831">
    <property type="entry name" value="PYNP_C"/>
    <property type="match status" value="1"/>
</dbReference>
<dbReference type="NCBIfam" id="NF004490">
    <property type="entry name" value="PRK05820.1"/>
    <property type="match status" value="1"/>
</dbReference>
<dbReference type="Gene3D" id="3.90.1170.30">
    <property type="entry name" value="Pyrimidine nucleoside phosphorylase-like, C-terminal domain"/>
    <property type="match status" value="1"/>
</dbReference>
<evidence type="ECO:0000256" key="1">
    <source>
        <dbReference type="ARBA" id="ARBA00006915"/>
    </source>
</evidence>
<reference evidence="7" key="1">
    <citation type="journal article" date="2019" name="Int. J. Syst. Evol. Microbiol.">
        <title>The Global Catalogue of Microorganisms (GCM) 10K type strain sequencing project: providing services to taxonomists for standard genome sequencing and annotation.</title>
        <authorList>
            <consortium name="The Broad Institute Genomics Platform"/>
            <consortium name="The Broad Institute Genome Sequencing Center for Infectious Disease"/>
            <person name="Wu L."/>
            <person name="Ma J."/>
        </authorList>
    </citation>
    <scope>NUCLEOTIDE SEQUENCE [LARGE SCALE GENOMIC DNA]</scope>
    <source>
        <strain evidence="7">XZYJT-10</strain>
    </source>
</reference>
<accession>A0ABW2HSP4</accession>
<dbReference type="SUPFAM" id="SSF47648">
    <property type="entry name" value="Nucleoside phosphorylase/phosphoribosyltransferase N-terminal domain"/>
    <property type="match status" value="1"/>
</dbReference>
<dbReference type="InterPro" id="IPR013102">
    <property type="entry name" value="PYNP_C"/>
</dbReference>
<dbReference type="InterPro" id="IPR017459">
    <property type="entry name" value="Glycosyl_Trfase_fam3_N_dom"/>
</dbReference>
<comment type="caution">
    <text evidence="6">The sequence shown here is derived from an EMBL/GenBank/DDBJ whole genome shotgun (WGS) entry which is preliminary data.</text>
</comment>
<comment type="subunit">
    <text evidence="2">Homodimer.</text>
</comment>
<comment type="similarity">
    <text evidence="1">Belongs to the thymidine/pyrimidine-nucleoside phosphorylase family.</text>
</comment>
<dbReference type="NCBIfam" id="TIGR02644">
    <property type="entry name" value="Y_phosphoryl"/>
    <property type="match status" value="1"/>
</dbReference>
<dbReference type="PANTHER" id="PTHR10515">
    <property type="entry name" value="THYMIDINE PHOSPHORYLASE"/>
    <property type="match status" value="1"/>
</dbReference>
<keyword evidence="4 6" id="KW-0808">Transferase</keyword>
<dbReference type="InterPro" id="IPR018090">
    <property type="entry name" value="Pyrmidine_PPas_bac/euk"/>
</dbReference>
<evidence type="ECO:0000259" key="5">
    <source>
        <dbReference type="SMART" id="SM00941"/>
    </source>
</evidence>
<organism evidence="6 7">
    <name type="scientific">Paractinoplanes rhizophilus</name>
    <dbReference type="NCBI Taxonomy" id="1416877"/>
    <lineage>
        <taxon>Bacteria</taxon>
        <taxon>Bacillati</taxon>
        <taxon>Actinomycetota</taxon>
        <taxon>Actinomycetes</taxon>
        <taxon>Micromonosporales</taxon>
        <taxon>Micromonosporaceae</taxon>
        <taxon>Paractinoplanes</taxon>
    </lineage>
</organism>
<gene>
    <name evidence="6" type="ORF">ACFQS1_16220</name>
</gene>
<dbReference type="InterPro" id="IPR036320">
    <property type="entry name" value="Glycosyl_Trfase_fam3_N_dom_sf"/>
</dbReference>
<protein>
    <submittedName>
        <fullName evidence="6">Thymidine phosphorylase</fullName>
        <ecNumber evidence="6">2.4.2.4</ecNumber>
    </submittedName>
</protein>
<proteinExistence type="inferred from homology"/>
<name>A0ABW2HSP4_9ACTN</name>
<dbReference type="Gene3D" id="1.20.970.10">
    <property type="entry name" value="Transferase, Pyrimidine Nucleoside Phosphorylase, Chain C"/>
    <property type="match status" value="1"/>
</dbReference>
<dbReference type="SMART" id="SM00941">
    <property type="entry name" value="PYNP_C"/>
    <property type="match status" value="1"/>
</dbReference>